<evidence type="ECO:0000259" key="3">
    <source>
        <dbReference type="PROSITE" id="PS50994"/>
    </source>
</evidence>
<evidence type="ECO:0000256" key="1">
    <source>
        <dbReference type="ARBA" id="ARBA00022723"/>
    </source>
</evidence>
<dbReference type="SUPFAM" id="SSF56672">
    <property type="entry name" value="DNA/RNA polymerases"/>
    <property type="match status" value="1"/>
</dbReference>
<dbReference type="EMBL" id="CP126657">
    <property type="protein sequence ID" value="WJZ96238.1"/>
    <property type="molecule type" value="Genomic_DNA"/>
</dbReference>
<dbReference type="InterPro" id="IPR039537">
    <property type="entry name" value="Retrotran_Ty1/copia-like"/>
</dbReference>
<gene>
    <name evidence="4" type="ORF">VitviT2T_014942</name>
</gene>
<accession>A0ABY9CKZ8</accession>
<dbReference type="InterPro" id="IPR057670">
    <property type="entry name" value="SH3_retrovirus"/>
</dbReference>
<dbReference type="InterPro" id="IPR036397">
    <property type="entry name" value="RNaseH_sf"/>
</dbReference>
<dbReference type="SUPFAM" id="SSF53098">
    <property type="entry name" value="Ribonuclease H-like"/>
    <property type="match status" value="1"/>
</dbReference>
<dbReference type="Pfam" id="PF00665">
    <property type="entry name" value="rve"/>
    <property type="match status" value="1"/>
</dbReference>
<dbReference type="InterPro" id="IPR012337">
    <property type="entry name" value="RNaseH-like_sf"/>
</dbReference>
<keyword evidence="2" id="KW-0378">Hydrolase</keyword>
<proteinExistence type="predicted"/>
<dbReference type="Pfam" id="PF07727">
    <property type="entry name" value="RVT_2"/>
    <property type="match status" value="1"/>
</dbReference>
<dbReference type="InterPro" id="IPR001584">
    <property type="entry name" value="Integrase_cat-core"/>
</dbReference>
<protein>
    <recommendedName>
        <fullName evidence="3">Integrase catalytic domain-containing protein</fullName>
    </recommendedName>
</protein>
<dbReference type="PANTHER" id="PTHR42648:SF18">
    <property type="entry name" value="RETROTRANSPOSON, UNCLASSIFIED-LIKE PROTEIN"/>
    <property type="match status" value="1"/>
</dbReference>
<evidence type="ECO:0000313" key="4">
    <source>
        <dbReference type="EMBL" id="WJZ96238.1"/>
    </source>
</evidence>
<dbReference type="InterPro" id="IPR013103">
    <property type="entry name" value="RVT_2"/>
</dbReference>
<dbReference type="InterPro" id="IPR043502">
    <property type="entry name" value="DNA/RNA_pol_sf"/>
</dbReference>
<dbReference type="PANTHER" id="PTHR42648">
    <property type="entry name" value="TRANSPOSASE, PUTATIVE-RELATED"/>
    <property type="match status" value="1"/>
</dbReference>
<reference evidence="4 5" key="1">
    <citation type="journal article" date="2023" name="Hortic Res">
        <title>The complete reference genome for grapevine (Vitis vinifera L.) genetics and breeding.</title>
        <authorList>
            <person name="Shi X."/>
            <person name="Cao S."/>
            <person name="Wang X."/>
            <person name="Huang S."/>
            <person name="Wang Y."/>
            <person name="Liu Z."/>
            <person name="Liu W."/>
            <person name="Leng X."/>
            <person name="Peng Y."/>
            <person name="Wang N."/>
            <person name="Wang Y."/>
            <person name="Ma Z."/>
            <person name="Xu X."/>
            <person name="Zhang F."/>
            <person name="Xue H."/>
            <person name="Zhong H."/>
            <person name="Wang Y."/>
            <person name="Zhang K."/>
            <person name="Velt A."/>
            <person name="Avia K."/>
            <person name="Holtgrawe D."/>
            <person name="Grimplet J."/>
            <person name="Matus J.T."/>
            <person name="Ware D."/>
            <person name="Wu X."/>
            <person name="Wang H."/>
            <person name="Liu C."/>
            <person name="Fang Y."/>
            <person name="Rustenholz C."/>
            <person name="Cheng Z."/>
            <person name="Xiao H."/>
            <person name="Zhou Y."/>
        </authorList>
    </citation>
    <scope>NUCLEOTIDE SEQUENCE [LARGE SCALE GENOMIC DNA]</scope>
    <source>
        <strain evidence="5">cv. Pinot noir / PN40024</strain>
        <tissue evidence="4">Leaf</tissue>
    </source>
</reference>
<feature type="domain" description="Integrase catalytic" evidence="3">
    <location>
        <begin position="4"/>
        <end position="170"/>
    </location>
</feature>
<organism evidence="4 5">
    <name type="scientific">Vitis vinifera</name>
    <name type="common">Grape</name>
    <dbReference type="NCBI Taxonomy" id="29760"/>
    <lineage>
        <taxon>Eukaryota</taxon>
        <taxon>Viridiplantae</taxon>
        <taxon>Streptophyta</taxon>
        <taxon>Embryophyta</taxon>
        <taxon>Tracheophyta</taxon>
        <taxon>Spermatophyta</taxon>
        <taxon>Magnoliopsida</taxon>
        <taxon>eudicotyledons</taxon>
        <taxon>Gunneridae</taxon>
        <taxon>Pentapetalae</taxon>
        <taxon>rosids</taxon>
        <taxon>Vitales</taxon>
        <taxon>Vitaceae</taxon>
        <taxon>Viteae</taxon>
        <taxon>Vitis</taxon>
    </lineage>
</organism>
<dbReference type="Proteomes" id="UP001227230">
    <property type="component" value="Chromosome 10"/>
</dbReference>
<dbReference type="Gene3D" id="3.30.420.10">
    <property type="entry name" value="Ribonuclease H-like superfamily/Ribonuclease H"/>
    <property type="match status" value="1"/>
</dbReference>
<dbReference type="PROSITE" id="PS50994">
    <property type="entry name" value="INTEGRASE"/>
    <property type="match status" value="1"/>
</dbReference>
<keyword evidence="5" id="KW-1185">Reference proteome</keyword>
<evidence type="ECO:0000256" key="2">
    <source>
        <dbReference type="ARBA" id="ARBA00022801"/>
    </source>
</evidence>
<dbReference type="Pfam" id="PF25597">
    <property type="entry name" value="SH3_retrovirus"/>
    <property type="match status" value="1"/>
</dbReference>
<sequence length="538" mass="61890">MSKRTTHKMELVHSDICGPMSVASLSNNVYFVLSINDFSRMTWVYFLKTKSQVLSMFKSFKKMVETQSGQKVKVLITNNGGEYTSKEFNVFCQEARIVHQLTSPYSSQQNGVFERKNRMVMEMARCMLFKKKLSKLLWAEAVNTSVYLLNRLPTKSVQSKTPIEAWSGVKPYVKHLKVFGSLCYLHVPSMKRGKLDERAEKGVFVGYAAESKGYRIYSLSRMKIVISRDAHFDENSYWNWDLKKVHKCDQTTPFTLEPAEDPLDVEATSDTPVLQVRPLSNVYERCNLVHAEPTCYIEVARFPEWIEAMKAEIDVIERNGTWKLTKLPEAKKAIGVKWVFRTKFNSDGSIFKHKARLVVKGFAQVVGVDYGDTFAPVARHDTIRLLLALVGQIGWKVYHLDVKSAFLNGILLEEIYVQQLEGFEVTGHEHKVYKLQKALYGLKQAPRAWYSRIDSHLIQLGFRRSENEATLYLKQNEDGLQLVMSLYVDDMLVIGSNVRLLAEFKMEMQDVFEMSDLGIMNYFLGMEIYQCNSSIFIS</sequence>
<evidence type="ECO:0000313" key="5">
    <source>
        <dbReference type="Proteomes" id="UP001227230"/>
    </source>
</evidence>
<keyword evidence="1" id="KW-0479">Metal-binding</keyword>
<name>A0ABY9CKZ8_VITVI</name>